<dbReference type="AlphaFoldDB" id="A0A087GW98"/>
<dbReference type="GO" id="GO:0003972">
    <property type="term" value="F:RNA ligase (ATP) activity"/>
    <property type="evidence" value="ECO:0007669"/>
    <property type="project" value="InterPro"/>
</dbReference>
<dbReference type="PANTHER" id="PTHR35460:SF1">
    <property type="entry name" value="TRNA LIGASE 1"/>
    <property type="match status" value="1"/>
</dbReference>
<evidence type="ECO:0000313" key="1">
    <source>
        <dbReference type="EMBL" id="KFK34150.1"/>
    </source>
</evidence>
<proteinExistence type="predicted"/>
<dbReference type="Gene3D" id="3.30.200.20">
    <property type="entry name" value="Phosphorylase Kinase, domain 1"/>
    <property type="match status" value="1"/>
</dbReference>
<dbReference type="GO" id="GO:0006388">
    <property type="term" value="P:tRNA splicing, via endonucleolytic cleavage and ligation"/>
    <property type="evidence" value="ECO:0007669"/>
    <property type="project" value="InterPro"/>
</dbReference>
<organism evidence="1 2">
    <name type="scientific">Arabis alpina</name>
    <name type="common">Alpine rock-cress</name>
    <dbReference type="NCBI Taxonomy" id="50452"/>
    <lineage>
        <taxon>Eukaryota</taxon>
        <taxon>Viridiplantae</taxon>
        <taxon>Streptophyta</taxon>
        <taxon>Embryophyta</taxon>
        <taxon>Tracheophyta</taxon>
        <taxon>Spermatophyta</taxon>
        <taxon>Magnoliopsida</taxon>
        <taxon>eudicotyledons</taxon>
        <taxon>Gunneridae</taxon>
        <taxon>Pentapetalae</taxon>
        <taxon>rosids</taxon>
        <taxon>malvids</taxon>
        <taxon>Brassicales</taxon>
        <taxon>Brassicaceae</taxon>
        <taxon>Arabideae</taxon>
        <taxon>Arabis</taxon>
    </lineage>
</organism>
<dbReference type="EMBL" id="CM002873">
    <property type="protein sequence ID" value="KFK34150.1"/>
    <property type="molecule type" value="Genomic_DNA"/>
</dbReference>
<dbReference type="Gramene" id="KFK34150">
    <property type="protein sequence ID" value="KFK34150"/>
    <property type="gene ID" value="AALP_AA5G107100"/>
</dbReference>
<dbReference type="PANTHER" id="PTHR35460">
    <property type="entry name" value="TRNA LIGASE 1"/>
    <property type="match status" value="1"/>
</dbReference>
<dbReference type="Proteomes" id="UP000029120">
    <property type="component" value="Chromosome 5"/>
</dbReference>
<sequence>MIQDQDDYEVVRKVERGKYSEVFEGRNLNSNDKCVIKPVGKISTVSQTNSSSDATPQEAGLDLSKSFQVKGFATLEVSLKHWSICKKTVLAIFIPQLVFLFFHGCSEKLGELKLWRRRQNLIIFLSFSCRRLESTKGAYAAEWTKWEKQLRDTLVANFEHLNSVQVLFESAVQQVREELKKIAKGEYKPPSSEETNMGLLFLLPSTCLLLKSTVFLKR</sequence>
<keyword evidence="2" id="KW-1185">Reference proteome</keyword>
<dbReference type="InterPro" id="IPR038837">
    <property type="entry name" value="tRNA_ligase_1"/>
</dbReference>
<accession>A0A087GW98</accession>
<gene>
    <name evidence="1" type="ordered locus">AALP_Aa5g107100</name>
</gene>
<name>A0A087GW98_ARAAL</name>
<reference evidence="2" key="1">
    <citation type="journal article" date="2015" name="Nat. Plants">
        <title>Genome expansion of Arabis alpina linked with retrotransposition and reduced symmetric DNA methylation.</title>
        <authorList>
            <person name="Willing E.M."/>
            <person name="Rawat V."/>
            <person name="Mandakova T."/>
            <person name="Maumus F."/>
            <person name="James G.V."/>
            <person name="Nordstroem K.J."/>
            <person name="Becker C."/>
            <person name="Warthmann N."/>
            <person name="Chica C."/>
            <person name="Szarzynska B."/>
            <person name="Zytnicki M."/>
            <person name="Albani M.C."/>
            <person name="Kiefer C."/>
            <person name="Bergonzi S."/>
            <person name="Castaings L."/>
            <person name="Mateos J.L."/>
            <person name="Berns M.C."/>
            <person name="Bujdoso N."/>
            <person name="Piofczyk T."/>
            <person name="de Lorenzo L."/>
            <person name="Barrero-Sicilia C."/>
            <person name="Mateos I."/>
            <person name="Piednoel M."/>
            <person name="Hagmann J."/>
            <person name="Chen-Min-Tao R."/>
            <person name="Iglesias-Fernandez R."/>
            <person name="Schuster S.C."/>
            <person name="Alonso-Blanco C."/>
            <person name="Roudier F."/>
            <person name="Carbonero P."/>
            <person name="Paz-Ares J."/>
            <person name="Davis S.J."/>
            <person name="Pecinka A."/>
            <person name="Quesneville H."/>
            <person name="Colot V."/>
            <person name="Lysak M.A."/>
            <person name="Weigel D."/>
            <person name="Coupland G."/>
            <person name="Schneeberger K."/>
        </authorList>
    </citation>
    <scope>NUCLEOTIDE SEQUENCE [LARGE SCALE GENOMIC DNA]</scope>
    <source>
        <strain evidence="2">cv. Pajares</strain>
    </source>
</reference>
<evidence type="ECO:0000313" key="2">
    <source>
        <dbReference type="Proteomes" id="UP000029120"/>
    </source>
</evidence>
<protein>
    <submittedName>
        <fullName evidence="1">Uncharacterized protein</fullName>
    </submittedName>
</protein>
<dbReference type="OrthoDB" id="1745947at2759"/>